<feature type="domain" description="Type VII secretion system protein EccE" evidence="3">
    <location>
        <begin position="223"/>
        <end position="321"/>
    </location>
</feature>
<evidence type="ECO:0000313" key="5">
    <source>
        <dbReference type="Proteomes" id="UP001501570"/>
    </source>
</evidence>
<evidence type="ECO:0000313" key="4">
    <source>
        <dbReference type="EMBL" id="GAA5185197.1"/>
    </source>
</evidence>
<gene>
    <name evidence="4" type="primary">eccE</name>
    <name evidence="4" type="ORF">GCM10023322_28380</name>
</gene>
<comment type="caution">
    <text evidence="4">The sequence shown here is derived from an EMBL/GenBank/DDBJ whole genome shotgun (WGS) entry which is preliminary data.</text>
</comment>
<keyword evidence="5" id="KW-1185">Reference proteome</keyword>
<feature type="compositionally biased region" description="Low complexity" evidence="1">
    <location>
        <begin position="9"/>
        <end position="20"/>
    </location>
</feature>
<reference evidence="5" key="1">
    <citation type="journal article" date="2019" name="Int. J. Syst. Evol. Microbiol.">
        <title>The Global Catalogue of Microorganisms (GCM) 10K type strain sequencing project: providing services to taxonomists for standard genome sequencing and annotation.</title>
        <authorList>
            <consortium name="The Broad Institute Genomics Platform"/>
            <consortium name="The Broad Institute Genome Sequencing Center for Infectious Disease"/>
            <person name="Wu L."/>
            <person name="Ma J."/>
        </authorList>
    </citation>
    <scope>NUCLEOTIDE SEQUENCE [LARGE SCALE GENOMIC DNA]</scope>
    <source>
        <strain evidence="5">JCM 18304</strain>
    </source>
</reference>
<feature type="region of interest" description="Disordered" evidence="1">
    <location>
        <begin position="1"/>
        <end position="31"/>
    </location>
</feature>
<feature type="transmembrane region" description="Helical" evidence="2">
    <location>
        <begin position="38"/>
        <end position="59"/>
    </location>
</feature>
<dbReference type="EMBL" id="BAABJQ010000007">
    <property type="protein sequence ID" value="GAA5185197.1"/>
    <property type="molecule type" value="Genomic_DNA"/>
</dbReference>
<sequence>MTQAPPRVPRTANPKAAPAPNADPAPVPEPRLRRRPGYLGAVHVVQLLLVEAVALGILGALTSNFVVAGIVAAVGGALVVAATLRHNGRWWFERLTVGRQFRRRRAAADVAEPDSRLAALNWLSAGLTATDVGPNGGAQTGIVCDAAGWYGVIAIGAAASVRGDGGPGVPLDTLVRTLNDAEQPGTVLQVVTHSVPAPDPGIDGRPLAAHSYQELQHLAGPVPADRTTWVAVRLDARCRAEAGVADGYDAQHAPALVAGLVRRVSRSLRESGLAHRILPADELIDALIRACDLDPGGVAQPPREEWTAWHSTRAAHASFWLRQWPRMADAATMLGDLSTTPPASTTVSLALTRDGDQLAMRCLVRVAAPADGLERVCETLVHGARAVNAELFRLDGEQGPAVYASAPTGGGAT</sequence>
<evidence type="ECO:0000256" key="1">
    <source>
        <dbReference type="SAM" id="MobiDB-lite"/>
    </source>
</evidence>
<name>A0ABP9RSY9_9ACTN</name>
<protein>
    <submittedName>
        <fullName evidence="4">Type VII secretion protein EccE</fullName>
    </submittedName>
</protein>
<dbReference type="RefSeq" id="WP_345629718.1">
    <property type="nucleotide sequence ID" value="NZ_BAABJQ010000007.1"/>
</dbReference>
<dbReference type="Pfam" id="PF11203">
    <property type="entry name" value="EccE"/>
    <property type="match status" value="1"/>
</dbReference>
<keyword evidence="2" id="KW-0812">Transmembrane</keyword>
<evidence type="ECO:0000256" key="2">
    <source>
        <dbReference type="SAM" id="Phobius"/>
    </source>
</evidence>
<dbReference type="Proteomes" id="UP001501570">
    <property type="component" value="Unassembled WGS sequence"/>
</dbReference>
<keyword evidence="2" id="KW-0472">Membrane</keyword>
<accession>A0ABP9RSY9</accession>
<feature type="transmembrane region" description="Helical" evidence="2">
    <location>
        <begin position="65"/>
        <end position="84"/>
    </location>
</feature>
<dbReference type="InterPro" id="IPR050051">
    <property type="entry name" value="EccE_dom"/>
</dbReference>
<evidence type="ECO:0000259" key="3">
    <source>
        <dbReference type="Pfam" id="PF11203"/>
    </source>
</evidence>
<organism evidence="4 5">
    <name type="scientific">Rugosimonospora acidiphila</name>
    <dbReference type="NCBI Taxonomy" id="556531"/>
    <lineage>
        <taxon>Bacteria</taxon>
        <taxon>Bacillati</taxon>
        <taxon>Actinomycetota</taxon>
        <taxon>Actinomycetes</taxon>
        <taxon>Micromonosporales</taxon>
        <taxon>Micromonosporaceae</taxon>
        <taxon>Rugosimonospora</taxon>
    </lineage>
</organism>
<proteinExistence type="predicted"/>
<keyword evidence="2" id="KW-1133">Transmembrane helix</keyword>